<evidence type="ECO:0000313" key="1">
    <source>
        <dbReference type="EMBL" id="TXG64333.1"/>
    </source>
</evidence>
<comment type="caution">
    <text evidence="1">The sequence shown here is derived from an EMBL/GenBank/DDBJ whole genome shotgun (WGS) entry which is preliminary data.</text>
</comment>
<evidence type="ECO:0000313" key="2">
    <source>
        <dbReference type="Proteomes" id="UP000323000"/>
    </source>
</evidence>
<keyword evidence="2" id="KW-1185">Reference proteome</keyword>
<protein>
    <submittedName>
        <fullName evidence="1">Uncharacterized protein</fullName>
    </submittedName>
</protein>
<dbReference type="AlphaFoldDB" id="A0A5C7I470"/>
<organism evidence="1 2">
    <name type="scientific">Acer yangbiense</name>
    <dbReference type="NCBI Taxonomy" id="1000413"/>
    <lineage>
        <taxon>Eukaryota</taxon>
        <taxon>Viridiplantae</taxon>
        <taxon>Streptophyta</taxon>
        <taxon>Embryophyta</taxon>
        <taxon>Tracheophyta</taxon>
        <taxon>Spermatophyta</taxon>
        <taxon>Magnoliopsida</taxon>
        <taxon>eudicotyledons</taxon>
        <taxon>Gunneridae</taxon>
        <taxon>Pentapetalae</taxon>
        <taxon>rosids</taxon>
        <taxon>malvids</taxon>
        <taxon>Sapindales</taxon>
        <taxon>Sapindaceae</taxon>
        <taxon>Hippocastanoideae</taxon>
        <taxon>Acereae</taxon>
        <taxon>Acer</taxon>
    </lineage>
</organism>
<dbReference type="EMBL" id="VAHF01000004">
    <property type="protein sequence ID" value="TXG64333.1"/>
    <property type="molecule type" value="Genomic_DNA"/>
</dbReference>
<sequence length="146" mass="16593">MIKYMKPLQLFGETMKRTYYMPSAVFLGLNFTDEYASVAMSDDCYFLATLCGIFPRDETLLDKLGCELEGIIVGGNNSVTPPVNIHNFMDDLCKKGKFESLKYTCWNDNMQSTEGDVASMVPPPLVLPGKDWLTPRSHWPFERNTM</sequence>
<accession>A0A5C7I470</accession>
<name>A0A5C7I470_9ROSI</name>
<gene>
    <name evidence="1" type="ORF">EZV62_011327</name>
</gene>
<dbReference type="Proteomes" id="UP000323000">
    <property type="component" value="Chromosome 4"/>
</dbReference>
<dbReference type="OrthoDB" id="10463643at2759"/>
<proteinExistence type="predicted"/>
<reference evidence="2" key="1">
    <citation type="journal article" date="2019" name="Gigascience">
        <title>De novo genome assembly of the endangered Acer yangbiense, a plant species with extremely small populations endemic to Yunnan Province, China.</title>
        <authorList>
            <person name="Yang J."/>
            <person name="Wariss H.M."/>
            <person name="Tao L."/>
            <person name="Zhang R."/>
            <person name="Yun Q."/>
            <person name="Hollingsworth P."/>
            <person name="Dao Z."/>
            <person name="Luo G."/>
            <person name="Guo H."/>
            <person name="Ma Y."/>
            <person name="Sun W."/>
        </authorList>
    </citation>
    <scope>NUCLEOTIDE SEQUENCE [LARGE SCALE GENOMIC DNA]</scope>
    <source>
        <strain evidence="2">cv. Malutang</strain>
    </source>
</reference>